<evidence type="ECO:0000313" key="3">
    <source>
        <dbReference type="EMBL" id="QRC93363.1"/>
    </source>
</evidence>
<dbReference type="OrthoDB" id="3762724at2759"/>
<name>A0A7U2EWU4_PHANO</name>
<dbReference type="RefSeq" id="XP_001794157.1">
    <property type="nucleotide sequence ID" value="XM_001794105.1"/>
</dbReference>
<keyword evidence="2" id="KW-0812">Transmembrane</keyword>
<evidence type="ECO:0000256" key="1">
    <source>
        <dbReference type="SAM" id="MobiDB-lite"/>
    </source>
</evidence>
<keyword evidence="4" id="KW-1185">Reference proteome</keyword>
<dbReference type="Proteomes" id="UP000663193">
    <property type="component" value="Chromosome 3"/>
</dbReference>
<dbReference type="KEGG" id="pno:SNOG_03600"/>
<feature type="transmembrane region" description="Helical" evidence="2">
    <location>
        <begin position="128"/>
        <end position="149"/>
    </location>
</feature>
<protein>
    <submittedName>
        <fullName evidence="3">Uncharacterized protein</fullName>
    </submittedName>
</protein>
<feature type="transmembrane region" description="Helical" evidence="2">
    <location>
        <begin position="161"/>
        <end position="181"/>
    </location>
</feature>
<feature type="region of interest" description="Disordered" evidence="1">
    <location>
        <begin position="1"/>
        <end position="30"/>
    </location>
</feature>
<keyword evidence="2" id="KW-1133">Transmembrane helix</keyword>
<evidence type="ECO:0000256" key="2">
    <source>
        <dbReference type="SAM" id="Phobius"/>
    </source>
</evidence>
<gene>
    <name evidence="3" type="ORF">JI435_036000</name>
</gene>
<proteinExistence type="predicted"/>
<feature type="compositionally biased region" description="Low complexity" evidence="1">
    <location>
        <begin position="11"/>
        <end position="30"/>
    </location>
</feature>
<accession>A0A7U2EWU4</accession>
<evidence type="ECO:0000313" key="4">
    <source>
        <dbReference type="Proteomes" id="UP000663193"/>
    </source>
</evidence>
<dbReference type="EMBL" id="CP069025">
    <property type="protein sequence ID" value="QRC93363.1"/>
    <property type="molecule type" value="Genomic_DNA"/>
</dbReference>
<reference evidence="4" key="1">
    <citation type="journal article" date="2021" name="BMC Genomics">
        <title>Chromosome-level genome assembly and manually-curated proteome of model necrotroph Parastagonospora nodorum Sn15 reveals a genome-wide trove of candidate effector homologs, and redundancy of virulence-related functions within an accessory chromosome.</title>
        <authorList>
            <person name="Bertazzoni S."/>
            <person name="Jones D.A.B."/>
            <person name="Phan H.T."/>
            <person name="Tan K.-C."/>
            <person name="Hane J.K."/>
        </authorList>
    </citation>
    <scope>NUCLEOTIDE SEQUENCE [LARGE SCALE GENOMIC DNA]</scope>
    <source>
        <strain evidence="4">SN15 / ATCC MYA-4574 / FGSC 10173)</strain>
    </source>
</reference>
<keyword evidence="2" id="KW-0472">Membrane</keyword>
<dbReference type="AlphaFoldDB" id="A0A7U2EWU4"/>
<organism evidence="3 4">
    <name type="scientific">Phaeosphaeria nodorum (strain SN15 / ATCC MYA-4574 / FGSC 10173)</name>
    <name type="common">Glume blotch fungus</name>
    <name type="synonym">Parastagonospora nodorum</name>
    <dbReference type="NCBI Taxonomy" id="321614"/>
    <lineage>
        <taxon>Eukaryota</taxon>
        <taxon>Fungi</taxon>
        <taxon>Dikarya</taxon>
        <taxon>Ascomycota</taxon>
        <taxon>Pezizomycotina</taxon>
        <taxon>Dothideomycetes</taxon>
        <taxon>Pleosporomycetidae</taxon>
        <taxon>Pleosporales</taxon>
        <taxon>Pleosporineae</taxon>
        <taxon>Phaeosphaeriaceae</taxon>
        <taxon>Parastagonospora</taxon>
    </lineage>
</organism>
<sequence>MLHHHRASQHTTLSSTTPSTTTSASSRSPVSITYPIDSTRKVTMQLDFLDAVHYTLAECQTWLRDRQLSLERTETHALERRWAKSRAHRLLLGRCTIAGAPIDDAILYCLRRSNAHFKNNPYGLSSAPYWAIAVSMLLWSLTNLVNGFLDGFEVYAKYPKAKCLTGFMSALPGVWMFILFLKPALIANVKDQYAAMGHII</sequence>
<dbReference type="VEuPathDB" id="FungiDB:JI435_036000"/>